<dbReference type="GeneID" id="107939836"/>
<dbReference type="PANTHER" id="PTHR34189">
    <property type="entry name" value="TRANSMEMBRANE PROTEIN"/>
    <property type="match status" value="1"/>
</dbReference>
<sequence>MEFYTIKSYKVIQAIQLPHLSCMSTGRVLELRSSSWSRVTDGYYSSPKAGSITGLRMSSSVDDSNEPPVYDPSVEMANKKEKSRAKFAENAVHIIPLVLLVCALILWFFSNPDVEVGTKVETVAARIDGLTIDGDIDNDSDGTQTGFLPIAEVGDVDSTKHPKPNKP</sequence>
<feature type="transmembrane region" description="Helical" evidence="1">
    <location>
        <begin position="90"/>
        <end position="109"/>
    </location>
</feature>
<keyword evidence="1" id="KW-1133">Transmembrane helix</keyword>
<dbReference type="PANTHER" id="PTHR34189:SF4">
    <property type="entry name" value="TRANSMEMBRANE PROTEIN"/>
    <property type="match status" value="1"/>
</dbReference>
<evidence type="ECO:0000313" key="3">
    <source>
        <dbReference type="RefSeq" id="XP_016728708.2"/>
    </source>
</evidence>
<protein>
    <recommendedName>
        <fullName evidence="4">Transmembrane protein</fullName>
    </recommendedName>
</protein>
<proteinExistence type="predicted"/>
<dbReference type="Proteomes" id="UP000818029">
    <property type="component" value="Chromosome A09"/>
</dbReference>
<name>A0A1U8MT41_GOSHI</name>
<accession>A0A1U8MT41</accession>
<evidence type="ECO:0000313" key="2">
    <source>
        <dbReference type="Proteomes" id="UP000818029"/>
    </source>
</evidence>
<reference evidence="2" key="1">
    <citation type="journal article" date="2020" name="Nat. Genet.">
        <title>Genomic diversifications of five Gossypium allopolyploid species and their impact on cotton improvement.</title>
        <authorList>
            <person name="Chen Z.J."/>
            <person name="Sreedasyam A."/>
            <person name="Ando A."/>
            <person name="Song Q."/>
            <person name="De Santiago L.M."/>
            <person name="Hulse-Kemp A.M."/>
            <person name="Ding M."/>
            <person name="Ye W."/>
            <person name="Kirkbride R.C."/>
            <person name="Jenkins J."/>
            <person name="Plott C."/>
            <person name="Lovell J."/>
            <person name="Lin Y.M."/>
            <person name="Vaughn R."/>
            <person name="Liu B."/>
            <person name="Simpson S."/>
            <person name="Scheffler B.E."/>
            <person name="Wen L."/>
            <person name="Saski C.A."/>
            <person name="Grover C.E."/>
            <person name="Hu G."/>
            <person name="Conover J.L."/>
            <person name="Carlson J.W."/>
            <person name="Shu S."/>
            <person name="Boston L.B."/>
            <person name="Williams M."/>
            <person name="Peterson D.G."/>
            <person name="McGee K."/>
            <person name="Jones D.C."/>
            <person name="Wendel J.F."/>
            <person name="Stelly D.M."/>
            <person name="Grimwood J."/>
            <person name="Schmutz J."/>
        </authorList>
    </citation>
    <scope>NUCLEOTIDE SEQUENCE [LARGE SCALE GENOMIC DNA]</scope>
    <source>
        <strain evidence="2">cv. TM-1</strain>
    </source>
</reference>
<evidence type="ECO:0000256" key="1">
    <source>
        <dbReference type="SAM" id="Phobius"/>
    </source>
</evidence>
<dbReference type="KEGG" id="ghi:107939836"/>
<dbReference type="OMA" id="WMREESI"/>
<dbReference type="AlphaFoldDB" id="A0A1U8MT41"/>
<gene>
    <name evidence="3" type="primary">LOC107939836</name>
</gene>
<dbReference type="PaxDb" id="3635-A0A1U8MT41"/>
<keyword evidence="1" id="KW-0812">Transmembrane</keyword>
<organism evidence="2 3">
    <name type="scientific">Gossypium hirsutum</name>
    <name type="common">Upland cotton</name>
    <name type="synonym">Gossypium mexicanum</name>
    <dbReference type="NCBI Taxonomy" id="3635"/>
    <lineage>
        <taxon>Eukaryota</taxon>
        <taxon>Viridiplantae</taxon>
        <taxon>Streptophyta</taxon>
        <taxon>Embryophyta</taxon>
        <taxon>Tracheophyta</taxon>
        <taxon>Spermatophyta</taxon>
        <taxon>Magnoliopsida</taxon>
        <taxon>eudicotyledons</taxon>
        <taxon>Gunneridae</taxon>
        <taxon>Pentapetalae</taxon>
        <taxon>rosids</taxon>
        <taxon>malvids</taxon>
        <taxon>Malvales</taxon>
        <taxon>Malvaceae</taxon>
        <taxon>Malvoideae</taxon>
        <taxon>Gossypium</taxon>
    </lineage>
</organism>
<dbReference type="RefSeq" id="XP_016728708.2">
    <property type="nucleotide sequence ID" value="XM_016873219.2"/>
</dbReference>
<keyword evidence="2" id="KW-1185">Reference proteome</keyword>
<evidence type="ECO:0008006" key="4">
    <source>
        <dbReference type="Google" id="ProtNLM"/>
    </source>
</evidence>
<dbReference type="STRING" id="3635.A0A1U8MT41"/>
<keyword evidence="1" id="KW-0472">Membrane</keyword>
<reference evidence="3" key="2">
    <citation type="submission" date="2025-08" db="UniProtKB">
        <authorList>
            <consortium name="RefSeq"/>
        </authorList>
    </citation>
    <scope>IDENTIFICATION</scope>
</reference>